<dbReference type="InterPro" id="IPR036396">
    <property type="entry name" value="Cyt_P450_sf"/>
</dbReference>
<evidence type="ECO:0000256" key="16">
    <source>
        <dbReference type="SAM" id="SignalP"/>
    </source>
</evidence>
<dbReference type="GO" id="GO:0006082">
    <property type="term" value="P:organic acid metabolic process"/>
    <property type="evidence" value="ECO:0007669"/>
    <property type="project" value="TreeGrafter"/>
</dbReference>
<comment type="similarity">
    <text evidence="5 15">Belongs to the cytochrome P450 family.</text>
</comment>
<reference evidence="18" key="1">
    <citation type="submission" date="2025-08" db="UniProtKB">
        <authorList>
            <consortium name="RefSeq"/>
        </authorList>
    </citation>
    <scope>IDENTIFICATION</scope>
    <source>
        <tissue evidence="18">Whole organism</tissue>
    </source>
</reference>
<keyword evidence="8" id="KW-0256">Endoplasmic reticulum</keyword>
<dbReference type="Gene3D" id="1.10.630.10">
    <property type="entry name" value="Cytochrome P450"/>
    <property type="match status" value="1"/>
</dbReference>
<feature type="binding site" description="axial binding residue" evidence="14">
    <location>
        <position position="451"/>
    </location>
    <ligand>
        <name>heme</name>
        <dbReference type="ChEBI" id="CHEBI:30413"/>
    </ligand>
    <ligandPart>
        <name>Fe</name>
        <dbReference type="ChEBI" id="CHEBI:18248"/>
    </ligandPart>
</feature>
<evidence type="ECO:0000256" key="6">
    <source>
        <dbReference type="ARBA" id="ARBA00022617"/>
    </source>
</evidence>
<evidence type="ECO:0000256" key="5">
    <source>
        <dbReference type="ARBA" id="ARBA00010617"/>
    </source>
</evidence>
<dbReference type="InterPro" id="IPR001128">
    <property type="entry name" value="Cyt_P450"/>
</dbReference>
<dbReference type="GO" id="GO:0020037">
    <property type="term" value="F:heme binding"/>
    <property type="evidence" value="ECO:0007669"/>
    <property type="project" value="InterPro"/>
</dbReference>
<keyword evidence="16" id="KW-0732">Signal</keyword>
<dbReference type="FunFam" id="1.10.630.10:FF:000238">
    <property type="entry name" value="Cytochrome P450 2A6"/>
    <property type="match status" value="1"/>
</dbReference>
<dbReference type="OrthoDB" id="1103324at2759"/>
<dbReference type="Pfam" id="PF00067">
    <property type="entry name" value="p450"/>
    <property type="match status" value="1"/>
</dbReference>
<feature type="chain" id="PRO_5026842510" evidence="16">
    <location>
        <begin position="24"/>
        <end position="507"/>
    </location>
</feature>
<dbReference type="InterPro" id="IPR050182">
    <property type="entry name" value="Cytochrome_P450_fam2"/>
</dbReference>
<evidence type="ECO:0000256" key="7">
    <source>
        <dbReference type="ARBA" id="ARBA00022723"/>
    </source>
</evidence>
<dbReference type="AlphaFoldDB" id="A0A6J1T987"/>
<feature type="signal peptide" evidence="16">
    <location>
        <begin position="1"/>
        <end position="23"/>
    </location>
</feature>
<protein>
    <submittedName>
        <fullName evidence="18">Probable cytochrome P450 304a1</fullName>
    </submittedName>
</protein>
<dbReference type="InterPro" id="IPR017972">
    <property type="entry name" value="Cyt_P450_CS"/>
</dbReference>
<evidence type="ECO:0000313" key="18">
    <source>
        <dbReference type="RefSeq" id="XP_026287266.1"/>
    </source>
</evidence>
<name>A0A6J1T987_FRAOC</name>
<dbReference type="InterPro" id="IPR002401">
    <property type="entry name" value="Cyt_P450_E_grp-I"/>
</dbReference>
<evidence type="ECO:0000256" key="9">
    <source>
        <dbReference type="ARBA" id="ARBA00022848"/>
    </source>
</evidence>
<keyword evidence="17" id="KW-1185">Reference proteome</keyword>
<dbReference type="GeneID" id="113212675"/>
<proteinExistence type="inferred from homology"/>
<evidence type="ECO:0000256" key="15">
    <source>
        <dbReference type="RuleBase" id="RU000461"/>
    </source>
</evidence>
<evidence type="ECO:0000256" key="2">
    <source>
        <dbReference type="ARBA" id="ARBA00003690"/>
    </source>
</evidence>
<dbReference type="Proteomes" id="UP000504606">
    <property type="component" value="Unplaced"/>
</dbReference>
<evidence type="ECO:0000313" key="17">
    <source>
        <dbReference type="Proteomes" id="UP000504606"/>
    </source>
</evidence>
<dbReference type="PROSITE" id="PS00086">
    <property type="entry name" value="CYTOCHROME_P450"/>
    <property type="match status" value="1"/>
</dbReference>
<comment type="subcellular location">
    <subcellularLocation>
        <location evidence="4">Endoplasmic reticulum membrane</location>
        <topology evidence="4">Peripheral membrane protein</topology>
    </subcellularLocation>
    <subcellularLocation>
        <location evidence="3">Microsome membrane</location>
        <topology evidence="3">Peripheral membrane protein</topology>
    </subcellularLocation>
</comment>
<dbReference type="GO" id="GO:0006805">
    <property type="term" value="P:xenobiotic metabolic process"/>
    <property type="evidence" value="ECO:0007669"/>
    <property type="project" value="TreeGrafter"/>
</dbReference>
<evidence type="ECO:0000256" key="8">
    <source>
        <dbReference type="ARBA" id="ARBA00022824"/>
    </source>
</evidence>
<evidence type="ECO:0000256" key="3">
    <source>
        <dbReference type="ARBA" id="ARBA00004174"/>
    </source>
</evidence>
<keyword evidence="7 14" id="KW-0479">Metal-binding</keyword>
<evidence type="ECO:0000256" key="14">
    <source>
        <dbReference type="PIRSR" id="PIRSR602401-1"/>
    </source>
</evidence>
<dbReference type="KEGG" id="foc:113212675"/>
<keyword evidence="13" id="KW-0472">Membrane</keyword>
<evidence type="ECO:0000256" key="13">
    <source>
        <dbReference type="ARBA" id="ARBA00023136"/>
    </source>
</evidence>
<comment type="function">
    <text evidence="2">May be involved in the metabolism of insect hormones and in the breakdown of synthetic insecticides.</text>
</comment>
<gene>
    <name evidence="18" type="primary">LOC113212675</name>
</gene>
<keyword evidence="10 15" id="KW-0560">Oxidoreductase</keyword>
<sequence length="507" mass="57504">MSPILLAAFLCALVACIIKFARSRPPMFPPGPPRLPLYGGYLHLLAYNYRYTYKGLVAMAARYKSPVLGLYVGSDPTVIATDFASTREMLLKPEFQGRPDTYAARLRSFDELLGIFFVDGSFWAEQRRFSLRHLRDFGFGRRFPRLETAVGEEIRTLFEAIQHPVGTEKRLVREGQVLLPDLLYAGFTNALLETLAGERLPRARHETLRALSRAVRLFQRHVEPSGGVINITPWLRHLAPTASSYRGLVEGNDGVVDFIQDELLSRQVPTFDAEVMRGFIDVFRAEMLNRGEDKSGFTEKQLIMVLVDYIFPSTTVPPVTVAMAIAYLVRHPDKAERAHREIVAVVGRGRLPNLDDRASLPYTEAILREVLRLETNTVLSVTHRCTEDTFFRGYFVPKGTLLIPNIWAANRDPAVFEKADQFVPERFLDLRSGMLRKKDDTMPFGLGKRLCAGETFSRQNMFLYLSALLQNFSFELGDDGYLPTEDDMVPGILVTPKSFWVRLSERP</sequence>
<organism evidence="17 18">
    <name type="scientific">Frankliniella occidentalis</name>
    <name type="common">Western flower thrips</name>
    <name type="synonym">Euthrips occidentalis</name>
    <dbReference type="NCBI Taxonomy" id="133901"/>
    <lineage>
        <taxon>Eukaryota</taxon>
        <taxon>Metazoa</taxon>
        <taxon>Ecdysozoa</taxon>
        <taxon>Arthropoda</taxon>
        <taxon>Hexapoda</taxon>
        <taxon>Insecta</taxon>
        <taxon>Pterygota</taxon>
        <taxon>Neoptera</taxon>
        <taxon>Paraneoptera</taxon>
        <taxon>Thysanoptera</taxon>
        <taxon>Terebrantia</taxon>
        <taxon>Thripoidea</taxon>
        <taxon>Thripidae</taxon>
        <taxon>Frankliniella</taxon>
    </lineage>
</organism>
<comment type="cofactor">
    <cofactor evidence="1 14">
        <name>heme</name>
        <dbReference type="ChEBI" id="CHEBI:30413"/>
    </cofactor>
</comment>
<dbReference type="PANTHER" id="PTHR24300:SF376">
    <property type="entry name" value="CYTOCHROME P450 15A1"/>
    <property type="match status" value="1"/>
</dbReference>
<evidence type="ECO:0000256" key="1">
    <source>
        <dbReference type="ARBA" id="ARBA00001971"/>
    </source>
</evidence>
<dbReference type="RefSeq" id="XP_026287266.1">
    <property type="nucleotide sequence ID" value="XM_026431481.2"/>
</dbReference>
<accession>A0A6J1T987</accession>
<keyword evidence="12 15" id="KW-0503">Monooxygenase</keyword>
<dbReference type="GO" id="GO:0008395">
    <property type="term" value="F:steroid hydroxylase activity"/>
    <property type="evidence" value="ECO:0007669"/>
    <property type="project" value="TreeGrafter"/>
</dbReference>
<dbReference type="GO" id="GO:0016712">
    <property type="term" value="F:oxidoreductase activity, acting on paired donors, with incorporation or reduction of molecular oxygen, reduced flavin or flavoprotein as one donor, and incorporation of one atom of oxygen"/>
    <property type="evidence" value="ECO:0007669"/>
    <property type="project" value="TreeGrafter"/>
</dbReference>
<keyword evidence="9" id="KW-0492">Microsome</keyword>
<dbReference type="GO" id="GO:0005506">
    <property type="term" value="F:iron ion binding"/>
    <property type="evidence" value="ECO:0007669"/>
    <property type="project" value="InterPro"/>
</dbReference>
<evidence type="ECO:0000256" key="11">
    <source>
        <dbReference type="ARBA" id="ARBA00023004"/>
    </source>
</evidence>
<keyword evidence="11 14" id="KW-0408">Iron</keyword>
<dbReference type="PRINTS" id="PR00463">
    <property type="entry name" value="EP450I"/>
</dbReference>
<dbReference type="SUPFAM" id="SSF48264">
    <property type="entry name" value="Cytochrome P450"/>
    <property type="match status" value="1"/>
</dbReference>
<dbReference type="PRINTS" id="PR00385">
    <property type="entry name" value="P450"/>
</dbReference>
<dbReference type="PANTHER" id="PTHR24300">
    <property type="entry name" value="CYTOCHROME P450 508A4-RELATED"/>
    <property type="match status" value="1"/>
</dbReference>
<keyword evidence="6 14" id="KW-0349">Heme</keyword>
<dbReference type="GO" id="GO:0005789">
    <property type="term" value="C:endoplasmic reticulum membrane"/>
    <property type="evidence" value="ECO:0007669"/>
    <property type="project" value="UniProtKB-SubCell"/>
</dbReference>
<evidence type="ECO:0000256" key="4">
    <source>
        <dbReference type="ARBA" id="ARBA00004406"/>
    </source>
</evidence>
<evidence type="ECO:0000256" key="10">
    <source>
        <dbReference type="ARBA" id="ARBA00023002"/>
    </source>
</evidence>
<evidence type="ECO:0000256" key="12">
    <source>
        <dbReference type="ARBA" id="ARBA00023033"/>
    </source>
</evidence>